<keyword evidence="6" id="KW-0677">Repeat</keyword>
<evidence type="ECO:0000259" key="17">
    <source>
        <dbReference type="PROSITE" id="PS50172"/>
    </source>
</evidence>
<feature type="domain" description="BRCT" evidence="17">
    <location>
        <begin position="1"/>
        <end position="121"/>
    </location>
</feature>
<sequence>MPPRSFKKLVIAVSGTFPGYKQGRPPPCVYSAFQFRSYPPYANPELTHSDLKATVESHGAMFSSSVGSDCTHLITTQKEVERNGTKYQQACGLKKCEVVSIDWLLDSDKAKKPVSEKPYRFGASNNNQTDGVPVKTEMEKKRSAKAVDNTDADADDSNKKPKIAAGDAQTITADKANKIKVGVDELYWPNETVWRAPSVYIDDSGLIWDATLNQTVSAANNNKFYRLQLLRSENGAQYQVWTRWGRVGESGQSAHLGDGTLDSAKLFFGKKFKDKSGLAWKDRLSTPKNNKYTFIERNYEESEGEDEQADSKIVKGPSTVPESKLPAAIQNLISFIFNQAYFLETMAQMSYDAKKLPLGKLSKRTLMMGFETLKELAELAATPTLANSRYQMQLRPALELLSNRYFTTIPHVFGRNRPPVLDNQTYIKREVELLEALTDMEITNSILKDATKMEDVNPIDSQYAGLGMQEMTPLDHASTEFQELEKYLSESRASTHGLRYKVIDIFRIERQGEYDRFNSSSYANMQNSNRRLLWHGSRSTNYGGILSQGLRIAPPEAPVSGYMFGKGVYFADMSSKSANYCCSYNSGQKALLLLGDVELGDPMNELYSSDYNAGENAKKQGKIATLGKGRTVPAGWKDAGCIHPDLKGIQVPDTNSGTASHDSNQGYLMYNEYIVYDVSQIRLRYLFFVDMR</sequence>
<dbReference type="Pfam" id="PF05406">
    <property type="entry name" value="WGR"/>
    <property type="match status" value="1"/>
</dbReference>
<dbReference type="STRING" id="1036612.A0A1L9TMH4"/>
<dbReference type="GO" id="GO:0070212">
    <property type="term" value="P:protein poly-ADP-ribosylation"/>
    <property type="evidence" value="ECO:0007669"/>
    <property type="project" value="TreeGrafter"/>
</dbReference>
<keyword evidence="22" id="KW-1185">Reference proteome</keyword>
<keyword evidence="4" id="KW-0548">Nucleotidyltransferase</keyword>
<feature type="domain" description="WGR" evidence="20">
    <location>
        <begin position="196"/>
        <end position="292"/>
    </location>
</feature>
<dbReference type="Pfam" id="PF12738">
    <property type="entry name" value="PTCB-BRCT"/>
    <property type="match status" value="1"/>
</dbReference>
<keyword evidence="5" id="KW-0479">Metal-binding</keyword>
<dbReference type="InterPro" id="IPR036420">
    <property type="entry name" value="BRCT_dom_sf"/>
</dbReference>
<keyword evidence="3 15" id="KW-0808">Transferase</keyword>
<comment type="catalytic activity">
    <reaction evidence="14">
        <text>NAD(+) + (ADP-D-ribosyl)n-acceptor = nicotinamide + (ADP-D-ribosyl)n+1-acceptor + H(+).</text>
        <dbReference type="EC" id="2.4.2.30"/>
    </reaction>
</comment>
<dbReference type="GO" id="GO:0006302">
    <property type="term" value="P:double-strand break repair"/>
    <property type="evidence" value="ECO:0007669"/>
    <property type="project" value="TreeGrafter"/>
</dbReference>
<evidence type="ECO:0000256" key="3">
    <source>
        <dbReference type="ARBA" id="ARBA00022679"/>
    </source>
</evidence>
<evidence type="ECO:0000256" key="16">
    <source>
        <dbReference type="SAM" id="MobiDB-lite"/>
    </source>
</evidence>
<gene>
    <name evidence="21" type="ORF">ASPSYDRAFT_198146</name>
</gene>
<dbReference type="Pfam" id="PF00644">
    <property type="entry name" value="PARP"/>
    <property type="match status" value="1"/>
</dbReference>
<evidence type="ECO:0000259" key="18">
    <source>
        <dbReference type="PROSITE" id="PS51059"/>
    </source>
</evidence>
<dbReference type="PANTHER" id="PTHR10459">
    <property type="entry name" value="DNA LIGASE"/>
    <property type="match status" value="1"/>
</dbReference>
<evidence type="ECO:0000256" key="9">
    <source>
        <dbReference type="ARBA" id="ARBA00022833"/>
    </source>
</evidence>
<keyword evidence="2 15" id="KW-0328">Glycosyltransferase</keyword>
<dbReference type="FunFam" id="3.90.228.10:FF:000002">
    <property type="entry name" value="Poly [ADP-ribose] polymerase"/>
    <property type="match status" value="1"/>
</dbReference>
<dbReference type="GO" id="GO:0005730">
    <property type="term" value="C:nucleolus"/>
    <property type="evidence" value="ECO:0007669"/>
    <property type="project" value="TreeGrafter"/>
</dbReference>
<evidence type="ECO:0000256" key="7">
    <source>
        <dbReference type="ARBA" id="ARBA00022765"/>
    </source>
</evidence>
<dbReference type="OrthoDB" id="2017365at2759"/>
<dbReference type="InterPro" id="IPR036930">
    <property type="entry name" value="WGR_dom_sf"/>
</dbReference>
<dbReference type="SUPFAM" id="SSF47587">
    <property type="entry name" value="Domain of poly(ADP-ribose) polymerase"/>
    <property type="match status" value="1"/>
</dbReference>
<dbReference type="PANTHER" id="PTHR10459:SF60">
    <property type="entry name" value="POLY [ADP-RIBOSE] POLYMERASE 2"/>
    <property type="match status" value="1"/>
</dbReference>
<feature type="region of interest" description="Disordered" evidence="16">
    <location>
        <begin position="115"/>
        <end position="163"/>
    </location>
</feature>
<evidence type="ECO:0000256" key="5">
    <source>
        <dbReference type="ARBA" id="ARBA00022723"/>
    </source>
</evidence>
<dbReference type="InterPro" id="IPR008893">
    <property type="entry name" value="WGR_domain"/>
</dbReference>
<dbReference type="GO" id="GO:0008270">
    <property type="term" value="F:zinc ion binding"/>
    <property type="evidence" value="ECO:0007669"/>
    <property type="project" value="UniProtKB-KW"/>
</dbReference>
<dbReference type="CDD" id="cd07997">
    <property type="entry name" value="WGR_PARP"/>
    <property type="match status" value="1"/>
</dbReference>
<dbReference type="PROSITE" id="PS51060">
    <property type="entry name" value="PARP_ALPHA_HD"/>
    <property type="match status" value="1"/>
</dbReference>
<dbReference type="VEuPathDB" id="FungiDB:ASPSYDRAFT_198146"/>
<dbReference type="RefSeq" id="XP_040704421.1">
    <property type="nucleotide sequence ID" value="XM_040843752.1"/>
</dbReference>
<keyword evidence="9" id="KW-0862">Zinc</keyword>
<evidence type="ECO:0000256" key="8">
    <source>
        <dbReference type="ARBA" id="ARBA00022771"/>
    </source>
</evidence>
<evidence type="ECO:0000259" key="19">
    <source>
        <dbReference type="PROSITE" id="PS51060"/>
    </source>
</evidence>
<keyword evidence="10 15" id="KW-0520">NAD</keyword>
<dbReference type="SMART" id="SM00773">
    <property type="entry name" value="WGR"/>
    <property type="match status" value="1"/>
</dbReference>
<dbReference type="GO" id="GO:0003950">
    <property type="term" value="F:NAD+ poly-ADP-ribosyltransferase activity"/>
    <property type="evidence" value="ECO:0007669"/>
    <property type="project" value="UniProtKB-UniRule"/>
</dbReference>
<reference evidence="22" key="1">
    <citation type="journal article" date="2017" name="Genome Biol.">
        <title>Comparative genomics reveals high biological diversity and specific adaptations in the industrially and medically important fungal genus Aspergillus.</title>
        <authorList>
            <person name="de Vries R.P."/>
            <person name="Riley R."/>
            <person name="Wiebenga A."/>
            <person name="Aguilar-Osorio G."/>
            <person name="Amillis S."/>
            <person name="Uchima C.A."/>
            <person name="Anderluh G."/>
            <person name="Asadollahi M."/>
            <person name="Askin M."/>
            <person name="Barry K."/>
            <person name="Battaglia E."/>
            <person name="Bayram O."/>
            <person name="Benocci T."/>
            <person name="Braus-Stromeyer S.A."/>
            <person name="Caldana C."/>
            <person name="Canovas D."/>
            <person name="Cerqueira G.C."/>
            <person name="Chen F."/>
            <person name="Chen W."/>
            <person name="Choi C."/>
            <person name="Clum A."/>
            <person name="Dos Santos R.A."/>
            <person name="Damasio A.R."/>
            <person name="Diallinas G."/>
            <person name="Emri T."/>
            <person name="Fekete E."/>
            <person name="Flipphi M."/>
            <person name="Freyberg S."/>
            <person name="Gallo A."/>
            <person name="Gournas C."/>
            <person name="Habgood R."/>
            <person name="Hainaut M."/>
            <person name="Harispe M.L."/>
            <person name="Henrissat B."/>
            <person name="Hilden K.S."/>
            <person name="Hope R."/>
            <person name="Hossain A."/>
            <person name="Karabika E."/>
            <person name="Karaffa L."/>
            <person name="Karanyi Z."/>
            <person name="Krasevec N."/>
            <person name="Kuo A."/>
            <person name="Kusch H."/>
            <person name="LaButti K."/>
            <person name="Lagendijk E.L."/>
            <person name="Lapidus A."/>
            <person name="Levasseur A."/>
            <person name="Lindquist E."/>
            <person name="Lipzen A."/>
            <person name="Logrieco A.F."/>
            <person name="MacCabe A."/>
            <person name="Maekelae M.R."/>
            <person name="Malavazi I."/>
            <person name="Melin P."/>
            <person name="Meyer V."/>
            <person name="Mielnichuk N."/>
            <person name="Miskei M."/>
            <person name="Molnar A.P."/>
            <person name="Mule G."/>
            <person name="Ngan C.Y."/>
            <person name="Orejas M."/>
            <person name="Orosz E."/>
            <person name="Ouedraogo J.P."/>
            <person name="Overkamp K.M."/>
            <person name="Park H.-S."/>
            <person name="Perrone G."/>
            <person name="Piumi F."/>
            <person name="Punt P.J."/>
            <person name="Ram A.F."/>
            <person name="Ramon A."/>
            <person name="Rauscher S."/>
            <person name="Record E."/>
            <person name="Riano-Pachon D.M."/>
            <person name="Robert V."/>
            <person name="Roehrig J."/>
            <person name="Ruller R."/>
            <person name="Salamov A."/>
            <person name="Salih N.S."/>
            <person name="Samson R.A."/>
            <person name="Sandor E."/>
            <person name="Sanguinetti M."/>
            <person name="Schuetze T."/>
            <person name="Sepcic K."/>
            <person name="Shelest E."/>
            <person name="Sherlock G."/>
            <person name="Sophianopoulou V."/>
            <person name="Squina F.M."/>
            <person name="Sun H."/>
            <person name="Susca A."/>
            <person name="Todd R.B."/>
            <person name="Tsang A."/>
            <person name="Unkles S.E."/>
            <person name="van de Wiele N."/>
            <person name="van Rossen-Uffink D."/>
            <person name="Oliveira J.V."/>
            <person name="Vesth T.C."/>
            <person name="Visser J."/>
            <person name="Yu J.-H."/>
            <person name="Zhou M."/>
            <person name="Andersen M.R."/>
            <person name="Archer D.B."/>
            <person name="Baker S.E."/>
            <person name="Benoit I."/>
            <person name="Brakhage A.A."/>
            <person name="Braus G.H."/>
            <person name="Fischer R."/>
            <person name="Frisvad J.C."/>
            <person name="Goldman G.H."/>
            <person name="Houbraken J."/>
            <person name="Oakley B."/>
            <person name="Pocsi I."/>
            <person name="Scazzocchio C."/>
            <person name="Seiboth B."/>
            <person name="vanKuyk P.A."/>
            <person name="Wortman J."/>
            <person name="Dyer P.S."/>
            <person name="Grigoriev I.V."/>
        </authorList>
    </citation>
    <scope>NUCLEOTIDE SEQUENCE [LARGE SCALE GENOMIC DNA]</scope>
    <source>
        <strain evidence="22">CBS 593.65</strain>
    </source>
</reference>
<keyword evidence="7" id="KW-0013">ADP-ribosylation</keyword>
<dbReference type="SUPFAM" id="SSF52113">
    <property type="entry name" value="BRCT domain"/>
    <property type="match status" value="1"/>
</dbReference>
<dbReference type="InterPro" id="IPR012317">
    <property type="entry name" value="Poly(ADP-ribose)pol_cat_dom"/>
</dbReference>
<comment type="subcellular location">
    <subcellularLocation>
        <location evidence="1">Nucleus</location>
    </subcellularLocation>
</comment>
<dbReference type="SUPFAM" id="SSF56399">
    <property type="entry name" value="ADP-ribosylation"/>
    <property type="match status" value="1"/>
</dbReference>
<dbReference type="InterPro" id="IPR036616">
    <property type="entry name" value="Poly(ADP-ribose)pol_reg_dom_sf"/>
</dbReference>
<comment type="similarity">
    <text evidence="13">Belongs to the ARTD/PARP family.</text>
</comment>
<dbReference type="EC" id="2.4.2.-" evidence="15"/>
<dbReference type="Gene3D" id="3.90.228.10">
    <property type="match status" value="1"/>
</dbReference>
<evidence type="ECO:0000259" key="20">
    <source>
        <dbReference type="PROSITE" id="PS51977"/>
    </source>
</evidence>
<evidence type="ECO:0000256" key="1">
    <source>
        <dbReference type="ARBA" id="ARBA00004123"/>
    </source>
</evidence>
<accession>A0A1L9TMH4</accession>
<proteinExistence type="inferred from homology"/>
<evidence type="ECO:0000256" key="10">
    <source>
        <dbReference type="ARBA" id="ARBA00023027"/>
    </source>
</evidence>
<evidence type="ECO:0000256" key="13">
    <source>
        <dbReference type="ARBA" id="ARBA00024347"/>
    </source>
</evidence>
<evidence type="ECO:0000256" key="4">
    <source>
        <dbReference type="ARBA" id="ARBA00022695"/>
    </source>
</evidence>
<dbReference type="GeneID" id="63759825"/>
<feature type="domain" description="PARP alpha-helical" evidence="19">
    <location>
        <begin position="322"/>
        <end position="448"/>
    </location>
</feature>
<dbReference type="SUPFAM" id="SSF142921">
    <property type="entry name" value="WGR domain-like"/>
    <property type="match status" value="1"/>
</dbReference>
<evidence type="ECO:0000313" key="22">
    <source>
        <dbReference type="Proteomes" id="UP000184356"/>
    </source>
</evidence>
<feature type="domain" description="PARP catalytic" evidence="18">
    <location>
        <begin position="457"/>
        <end position="692"/>
    </location>
</feature>
<dbReference type="GO" id="GO:1990404">
    <property type="term" value="F:NAD+-protein mono-ADP-ribosyltransferase activity"/>
    <property type="evidence" value="ECO:0007669"/>
    <property type="project" value="TreeGrafter"/>
</dbReference>
<evidence type="ECO:0000256" key="15">
    <source>
        <dbReference type="RuleBase" id="RU362114"/>
    </source>
</evidence>
<dbReference type="InterPro" id="IPR001357">
    <property type="entry name" value="BRCT_dom"/>
</dbReference>
<evidence type="ECO:0000256" key="6">
    <source>
        <dbReference type="ARBA" id="ARBA00022737"/>
    </source>
</evidence>
<evidence type="ECO:0000256" key="12">
    <source>
        <dbReference type="ARBA" id="ARBA00023242"/>
    </source>
</evidence>
<name>A0A1L9TMH4_9EURO</name>
<organism evidence="21 22">
    <name type="scientific">Aspergillus sydowii CBS 593.65</name>
    <dbReference type="NCBI Taxonomy" id="1036612"/>
    <lineage>
        <taxon>Eukaryota</taxon>
        <taxon>Fungi</taxon>
        <taxon>Dikarya</taxon>
        <taxon>Ascomycota</taxon>
        <taxon>Pezizomycotina</taxon>
        <taxon>Eurotiomycetes</taxon>
        <taxon>Eurotiomycetidae</taxon>
        <taxon>Eurotiales</taxon>
        <taxon>Aspergillaceae</taxon>
        <taxon>Aspergillus</taxon>
        <taxon>Aspergillus subgen. Nidulantes</taxon>
    </lineage>
</organism>
<dbReference type="CDD" id="cd01437">
    <property type="entry name" value="parp_like"/>
    <property type="match status" value="1"/>
</dbReference>
<protein>
    <recommendedName>
        <fullName evidence="15">Poly [ADP-ribose] polymerase</fullName>
        <shortName evidence="15">PARP</shortName>
        <ecNumber evidence="15">2.4.2.-</ecNumber>
    </recommendedName>
</protein>
<dbReference type="Proteomes" id="UP000184356">
    <property type="component" value="Unassembled WGS sequence"/>
</dbReference>
<dbReference type="Gene3D" id="1.20.142.10">
    <property type="entry name" value="Poly(ADP-ribose) polymerase, regulatory domain"/>
    <property type="match status" value="1"/>
</dbReference>
<evidence type="ECO:0000256" key="14">
    <source>
        <dbReference type="ARBA" id="ARBA00033987"/>
    </source>
</evidence>
<evidence type="ECO:0000256" key="11">
    <source>
        <dbReference type="ARBA" id="ARBA00023125"/>
    </source>
</evidence>
<dbReference type="Gene3D" id="3.40.50.10190">
    <property type="entry name" value="BRCT domain"/>
    <property type="match status" value="1"/>
</dbReference>
<dbReference type="FunFam" id="1.20.142.10:FF:000002">
    <property type="entry name" value="Poly [ADP-ribose] polymerase"/>
    <property type="match status" value="1"/>
</dbReference>
<keyword evidence="11" id="KW-0238">DNA-binding</keyword>
<evidence type="ECO:0000256" key="2">
    <source>
        <dbReference type="ARBA" id="ARBA00022676"/>
    </source>
</evidence>
<evidence type="ECO:0000313" key="21">
    <source>
        <dbReference type="EMBL" id="OJJ60615.1"/>
    </source>
</evidence>
<dbReference type="PROSITE" id="PS51977">
    <property type="entry name" value="WGR"/>
    <property type="match status" value="1"/>
</dbReference>
<dbReference type="EMBL" id="KV878584">
    <property type="protein sequence ID" value="OJJ60615.1"/>
    <property type="molecule type" value="Genomic_DNA"/>
</dbReference>
<dbReference type="PROSITE" id="PS50172">
    <property type="entry name" value="BRCT"/>
    <property type="match status" value="1"/>
</dbReference>
<keyword evidence="12" id="KW-0539">Nucleus</keyword>
<dbReference type="InterPro" id="IPR050800">
    <property type="entry name" value="ARTD/PARP"/>
</dbReference>
<keyword evidence="8" id="KW-0863">Zinc-finger</keyword>
<dbReference type="GO" id="GO:0003677">
    <property type="term" value="F:DNA binding"/>
    <property type="evidence" value="ECO:0007669"/>
    <property type="project" value="UniProtKB-KW"/>
</dbReference>
<dbReference type="InterPro" id="IPR004102">
    <property type="entry name" value="Poly(ADP-ribose)pol_reg_dom"/>
</dbReference>
<dbReference type="PROSITE" id="PS51059">
    <property type="entry name" value="PARP_CATALYTIC"/>
    <property type="match status" value="1"/>
</dbReference>
<dbReference type="AlphaFoldDB" id="A0A1L9TMH4"/>
<dbReference type="GO" id="GO:0016779">
    <property type="term" value="F:nucleotidyltransferase activity"/>
    <property type="evidence" value="ECO:0007669"/>
    <property type="project" value="UniProtKB-KW"/>
</dbReference>
<dbReference type="Pfam" id="PF02877">
    <property type="entry name" value="PARP_reg"/>
    <property type="match status" value="1"/>
</dbReference>